<dbReference type="EC" id="4.3.2.3" evidence="4"/>
<gene>
    <name evidence="4" type="ORF">Pla22_18640</name>
</gene>
<accession>A0A5C5WVE9</accession>
<dbReference type="GO" id="GO:0016853">
    <property type="term" value="F:isomerase activity"/>
    <property type="evidence" value="ECO:0007669"/>
    <property type="project" value="UniProtKB-ARBA"/>
</dbReference>
<dbReference type="GO" id="GO:0019752">
    <property type="term" value="P:carboxylic acid metabolic process"/>
    <property type="evidence" value="ECO:0007669"/>
    <property type="project" value="UniProtKB-ARBA"/>
</dbReference>
<keyword evidence="4" id="KW-0456">Lyase</keyword>
<dbReference type="InterPro" id="IPR011234">
    <property type="entry name" value="Fumarylacetoacetase-like_C"/>
</dbReference>
<dbReference type="EMBL" id="SJPI01000001">
    <property type="protein sequence ID" value="TWT54229.1"/>
    <property type="molecule type" value="Genomic_DNA"/>
</dbReference>
<feature type="domain" description="Fumarylacetoacetase-like C-terminal" evidence="3">
    <location>
        <begin position="76"/>
        <end position="280"/>
    </location>
</feature>
<keyword evidence="5" id="KW-1185">Reference proteome</keyword>
<dbReference type="SUPFAM" id="SSF56529">
    <property type="entry name" value="FAH"/>
    <property type="match status" value="1"/>
</dbReference>
<evidence type="ECO:0000313" key="4">
    <source>
        <dbReference type="EMBL" id="TWT54229.1"/>
    </source>
</evidence>
<reference evidence="4 5" key="1">
    <citation type="submission" date="2019-02" db="EMBL/GenBank/DDBJ databases">
        <title>Deep-cultivation of Planctomycetes and their phenomic and genomic characterization uncovers novel biology.</title>
        <authorList>
            <person name="Wiegand S."/>
            <person name="Jogler M."/>
            <person name="Boedeker C."/>
            <person name="Pinto D."/>
            <person name="Vollmers J."/>
            <person name="Rivas-Marin E."/>
            <person name="Kohn T."/>
            <person name="Peeters S.H."/>
            <person name="Heuer A."/>
            <person name="Rast P."/>
            <person name="Oberbeckmann S."/>
            <person name="Bunk B."/>
            <person name="Jeske O."/>
            <person name="Meyerdierks A."/>
            <person name="Storesund J.E."/>
            <person name="Kallscheuer N."/>
            <person name="Luecker S."/>
            <person name="Lage O.M."/>
            <person name="Pohl T."/>
            <person name="Merkel B.J."/>
            <person name="Hornburger P."/>
            <person name="Mueller R.-W."/>
            <person name="Bruemmer F."/>
            <person name="Labrenz M."/>
            <person name="Spormann A.M."/>
            <person name="Op Den Camp H."/>
            <person name="Overmann J."/>
            <person name="Amann R."/>
            <person name="Jetten M.S.M."/>
            <person name="Mascher T."/>
            <person name="Medema M.H."/>
            <person name="Devos D.P."/>
            <person name="Kaster A.-K."/>
            <person name="Ovreas L."/>
            <person name="Rohde M."/>
            <person name="Galperin M.Y."/>
            <person name="Jogler C."/>
        </authorList>
    </citation>
    <scope>NUCLEOTIDE SEQUENCE [LARGE SCALE GENOMIC DNA]</scope>
    <source>
        <strain evidence="4 5">Pla22</strain>
    </source>
</reference>
<dbReference type="OrthoDB" id="9805307at2"/>
<dbReference type="InterPro" id="IPR051121">
    <property type="entry name" value="FAH"/>
</dbReference>
<dbReference type="GO" id="GO:0050385">
    <property type="term" value="F:ureidoglycolate lyase activity"/>
    <property type="evidence" value="ECO:0007669"/>
    <property type="project" value="UniProtKB-EC"/>
</dbReference>
<evidence type="ECO:0000256" key="2">
    <source>
        <dbReference type="ARBA" id="ARBA00022723"/>
    </source>
</evidence>
<evidence type="ECO:0000313" key="5">
    <source>
        <dbReference type="Proteomes" id="UP000316598"/>
    </source>
</evidence>
<dbReference type="PANTHER" id="PTHR42796:SF4">
    <property type="entry name" value="FUMARYLACETOACETATE HYDROLASE DOMAIN-CONTAINING PROTEIN 2A"/>
    <property type="match status" value="1"/>
</dbReference>
<dbReference type="GO" id="GO:0046872">
    <property type="term" value="F:metal ion binding"/>
    <property type="evidence" value="ECO:0007669"/>
    <property type="project" value="UniProtKB-KW"/>
</dbReference>
<keyword evidence="2" id="KW-0479">Metal-binding</keyword>
<organism evidence="4 5">
    <name type="scientific">Rubripirellula amarantea</name>
    <dbReference type="NCBI Taxonomy" id="2527999"/>
    <lineage>
        <taxon>Bacteria</taxon>
        <taxon>Pseudomonadati</taxon>
        <taxon>Planctomycetota</taxon>
        <taxon>Planctomycetia</taxon>
        <taxon>Pirellulales</taxon>
        <taxon>Pirellulaceae</taxon>
        <taxon>Rubripirellula</taxon>
    </lineage>
</organism>
<dbReference type="Gene3D" id="3.90.850.10">
    <property type="entry name" value="Fumarylacetoacetase-like, C-terminal domain"/>
    <property type="match status" value="1"/>
</dbReference>
<dbReference type="Pfam" id="PF01557">
    <property type="entry name" value="FAA_hydrolase"/>
    <property type="match status" value="1"/>
</dbReference>
<dbReference type="PANTHER" id="PTHR42796">
    <property type="entry name" value="FUMARYLACETOACETATE HYDROLASE DOMAIN-CONTAINING PROTEIN 2A-RELATED"/>
    <property type="match status" value="1"/>
</dbReference>
<dbReference type="InterPro" id="IPR036663">
    <property type="entry name" value="Fumarylacetoacetase_C_sf"/>
</dbReference>
<dbReference type="FunFam" id="3.90.850.10:FF:000002">
    <property type="entry name" value="2-hydroxyhepta-2,4-diene-1,7-dioate isomerase"/>
    <property type="match status" value="1"/>
</dbReference>
<sequence length="285" mass="30927">MKLTRFHNDAGIAPAVFADEQTLLDCSSFGQDWNEDFFAGDGLARLTDFVATNGSSLPSHDVNDVRLAPAIARPSKIVCIGLNYAKHAAESGMDAPTEPVLFFKATTAWSGPNDPVVIPRGSLKSDWEVELAFVIGKRAKYVSIDDAMNHVAGYAIHNDYSERHWQLERGGQWVKGKSADTYAPFGPFMATADEVPNPDNLHLWLKRNGQTLQDSNTSDFIFGIKEVVSYVSQFMTLLPGDVISTGTPAGVGLGLKPPEFLKAGDVIELGIEGLGVQKQTAVQEE</sequence>
<comment type="similarity">
    <text evidence="1">Belongs to the FAH family.</text>
</comment>
<evidence type="ECO:0000256" key="1">
    <source>
        <dbReference type="ARBA" id="ARBA00010211"/>
    </source>
</evidence>
<protein>
    <submittedName>
        <fullName evidence="4">Ureidoglycolate lyase</fullName>
        <ecNumber evidence="4">4.3.2.3</ecNumber>
    </submittedName>
</protein>
<name>A0A5C5WVE9_9BACT</name>
<dbReference type="RefSeq" id="WP_146514306.1">
    <property type="nucleotide sequence ID" value="NZ_SJPI01000001.1"/>
</dbReference>
<dbReference type="Proteomes" id="UP000316598">
    <property type="component" value="Unassembled WGS sequence"/>
</dbReference>
<proteinExistence type="inferred from homology"/>
<dbReference type="AlphaFoldDB" id="A0A5C5WVE9"/>
<evidence type="ECO:0000259" key="3">
    <source>
        <dbReference type="Pfam" id="PF01557"/>
    </source>
</evidence>
<comment type="caution">
    <text evidence="4">The sequence shown here is derived from an EMBL/GenBank/DDBJ whole genome shotgun (WGS) entry which is preliminary data.</text>
</comment>